<comment type="similarity">
    <text evidence="1">Belongs to the short-chain dehydrogenases/reductases (SDR) family.</text>
</comment>
<dbReference type="Proteomes" id="UP000019478">
    <property type="component" value="Unassembled WGS sequence"/>
</dbReference>
<dbReference type="EMBL" id="AMGY01000001">
    <property type="protein sequence ID" value="EXJ92429.1"/>
    <property type="molecule type" value="Genomic_DNA"/>
</dbReference>
<gene>
    <name evidence="4" type="ORF">A1O3_00980</name>
</gene>
<keyword evidence="5" id="KW-1185">Reference proteome</keyword>
<keyword evidence="2" id="KW-0560">Oxidoreductase</keyword>
<dbReference type="AlphaFoldDB" id="W9ZD48"/>
<proteinExistence type="inferred from homology"/>
<evidence type="ECO:0000256" key="3">
    <source>
        <dbReference type="SAM" id="MobiDB-lite"/>
    </source>
</evidence>
<name>W9ZD48_9EURO</name>
<protein>
    <submittedName>
        <fullName evidence="4">Uncharacterized protein</fullName>
    </submittedName>
</protein>
<feature type="region of interest" description="Disordered" evidence="3">
    <location>
        <begin position="295"/>
        <end position="318"/>
    </location>
</feature>
<dbReference type="GO" id="GO:0016491">
    <property type="term" value="F:oxidoreductase activity"/>
    <property type="evidence" value="ECO:0007669"/>
    <property type="project" value="UniProtKB-KW"/>
</dbReference>
<dbReference type="GeneID" id="19165119"/>
<dbReference type="HOGENOM" id="CLU_010194_14_0_1"/>
<comment type="caution">
    <text evidence="4">The sequence shown here is derived from an EMBL/GenBank/DDBJ whole genome shotgun (WGS) entry which is preliminary data.</text>
</comment>
<accession>W9ZD48</accession>
<dbReference type="InterPro" id="IPR036291">
    <property type="entry name" value="NAD(P)-bd_dom_sf"/>
</dbReference>
<dbReference type="eggNOG" id="KOG1206">
    <property type="taxonomic scope" value="Eukaryota"/>
</dbReference>
<evidence type="ECO:0000313" key="5">
    <source>
        <dbReference type="Proteomes" id="UP000019478"/>
    </source>
</evidence>
<organism evidence="4 5">
    <name type="scientific">Capronia epimyces CBS 606.96</name>
    <dbReference type="NCBI Taxonomy" id="1182542"/>
    <lineage>
        <taxon>Eukaryota</taxon>
        <taxon>Fungi</taxon>
        <taxon>Dikarya</taxon>
        <taxon>Ascomycota</taxon>
        <taxon>Pezizomycotina</taxon>
        <taxon>Eurotiomycetes</taxon>
        <taxon>Chaetothyriomycetidae</taxon>
        <taxon>Chaetothyriales</taxon>
        <taxon>Herpotrichiellaceae</taxon>
        <taxon>Capronia</taxon>
    </lineage>
</organism>
<feature type="compositionally biased region" description="Polar residues" evidence="3">
    <location>
        <begin position="308"/>
        <end position="318"/>
    </location>
</feature>
<dbReference type="InterPro" id="IPR002347">
    <property type="entry name" value="SDR_fam"/>
</dbReference>
<dbReference type="Gene3D" id="3.40.50.720">
    <property type="entry name" value="NAD(P)-binding Rossmann-like Domain"/>
    <property type="match status" value="1"/>
</dbReference>
<dbReference type="PRINTS" id="PR00081">
    <property type="entry name" value="GDHRDH"/>
</dbReference>
<dbReference type="OrthoDB" id="47007at2759"/>
<dbReference type="RefSeq" id="XP_007729319.1">
    <property type="nucleotide sequence ID" value="XM_007731129.1"/>
</dbReference>
<dbReference type="PANTHER" id="PTHR45024:SF2">
    <property type="entry name" value="SCP2 DOMAIN-CONTAINING PROTEIN"/>
    <property type="match status" value="1"/>
</dbReference>
<dbReference type="InterPro" id="IPR051687">
    <property type="entry name" value="Peroxisomal_Beta-Oxidation"/>
</dbReference>
<dbReference type="STRING" id="1182542.W9ZD48"/>
<dbReference type="PANTHER" id="PTHR45024">
    <property type="entry name" value="DEHYDROGENASES, SHORT CHAIN"/>
    <property type="match status" value="1"/>
</dbReference>
<evidence type="ECO:0000256" key="2">
    <source>
        <dbReference type="ARBA" id="ARBA00023002"/>
    </source>
</evidence>
<reference evidence="4 5" key="1">
    <citation type="submission" date="2013-03" db="EMBL/GenBank/DDBJ databases">
        <title>The Genome Sequence of Capronia epimyces CBS 606.96.</title>
        <authorList>
            <consortium name="The Broad Institute Genomics Platform"/>
            <person name="Cuomo C."/>
            <person name="de Hoog S."/>
            <person name="Gorbushina A."/>
            <person name="Walker B."/>
            <person name="Young S.K."/>
            <person name="Zeng Q."/>
            <person name="Gargeya S."/>
            <person name="Fitzgerald M."/>
            <person name="Haas B."/>
            <person name="Abouelleil A."/>
            <person name="Allen A.W."/>
            <person name="Alvarado L."/>
            <person name="Arachchi H.M."/>
            <person name="Berlin A.M."/>
            <person name="Chapman S.B."/>
            <person name="Gainer-Dewar J."/>
            <person name="Goldberg J."/>
            <person name="Griggs A."/>
            <person name="Gujja S."/>
            <person name="Hansen M."/>
            <person name="Howarth C."/>
            <person name="Imamovic A."/>
            <person name="Ireland A."/>
            <person name="Larimer J."/>
            <person name="McCowan C."/>
            <person name="Murphy C."/>
            <person name="Pearson M."/>
            <person name="Poon T.W."/>
            <person name="Priest M."/>
            <person name="Roberts A."/>
            <person name="Saif S."/>
            <person name="Shea T."/>
            <person name="Sisk P."/>
            <person name="Sykes S."/>
            <person name="Wortman J."/>
            <person name="Nusbaum C."/>
            <person name="Birren B."/>
        </authorList>
    </citation>
    <scope>NUCLEOTIDE SEQUENCE [LARGE SCALE GENOMIC DNA]</scope>
    <source>
        <strain evidence="4 5">CBS 606.96</strain>
    </source>
</reference>
<evidence type="ECO:0000256" key="1">
    <source>
        <dbReference type="ARBA" id="ARBA00006484"/>
    </source>
</evidence>
<dbReference type="SUPFAM" id="SSF51735">
    <property type="entry name" value="NAD(P)-binding Rossmann-fold domains"/>
    <property type="match status" value="1"/>
</dbReference>
<evidence type="ECO:0000313" key="4">
    <source>
        <dbReference type="EMBL" id="EXJ92429.1"/>
    </source>
</evidence>
<dbReference type="Pfam" id="PF00106">
    <property type="entry name" value="adh_short"/>
    <property type="match status" value="1"/>
</dbReference>
<sequence length="318" mass="33604">MSALRYAAKDAFKGRTVLITGGGGAIGRAASLAFASAGANVVVNDLPSNSEGAGPAERTVNEIKSRAEAETDAEAGWGSAIAVPGTSFEGQKLVDAAVSRFGRIDVVVTLAGTHAVTPFAQHTMEDFQRVLGTNTFGAVSPILAAWPHFQRQRYGRVVTVTSDTIFGTTSLSSYIFSRGANFVGARALAIEGADHNILVNCVAPVAASALSFDYIKDMEPSVRAQYEAQLTQKFPPEGNLPMILALAHESSTITGETFSLGAYCVSRIVLGFQDGITNARSMEDIFKRQGDILGPPGKEVKIPASSEEAMNTLQRSRE</sequence>